<protein>
    <submittedName>
        <fullName evidence="2">Lachesin</fullName>
    </submittedName>
</protein>
<reference evidence="2" key="1">
    <citation type="submission" date="2020-08" db="EMBL/GenBank/DDBJ databases">
        <title>Multicomponent nature underlies the extraordinary mechanical properties of spider dragline silk.</title>
        <authorList>
            <person name="Kono N."/>
            <person name="Nakamura H."/>
            <person name="Mori M."/>
            <person name="Yoshida Y."/>
            <person name="Ohtoshi R."/>
            <person name="Malay A.D."/>
            <person name="Moran D.A.P."/>
            <person name="Tomita M."/>
            <person name="Numata K."/>
            <person name="Arakawa K."/>
        </authorList>
    </citation>
    <scope>NUCLEOTIDE SEQUENCE</scope>
</reference>
<dbReference type="GO" id="GO:0050808">
    <property type="term" value="P:synapse organization"/>
    <property type="evidence" value="ECO:0007669"/>
    <property type="project" value="TreeGrafter"/>
</dbReference>
<dbReference type="InterPro" id="IPR013098">
    <property type="entry name" value="Ig_I-set"/>
</dbReference>
<gene>
    <name evidence="2" type="primary">LAC_6</name>
    <name evidence="2" type="ORF">NPIL_589201</name>
</gene>
<dbReference type="SUPFAM" id="SSF48726">
    <property type="entry name" value="Immunoglobulin"/>
    <property type="match status" value="1"/>
</dbReference>
<dbReference type="Proteomes" id="UP000887013">
    <property type="component" value="Unassembled WGS sequence"/>
</dbReference>
<dbReference type="Pfam" id="PF07679">
    <property type="entry name" value="I-set"/>
    <property type="match status" value="1"/>
</dbReference>
<dbReference type="InterPro" id="IPR013783">
    <property type="entry name" value="Ig-like_fold"/>
</dbReference>
<evidence type="ECO:0000259" key="1">
    <source>
        <dbReference type="PROSITE" id="PS50835"/>
    </source>
</evidence>
<evidence type="ECO:0000313" key="3">
    <source>
        <dbReference type="Proteomes" id="UP000887013"/>
    </source>
</evidence>
<comment type="caution">
    <text evidence="2">The sequence shown here is derived from an EMBL/GenBank/DDBJ whole genome shotgun (WGS) entry which is preliminary data.</text>
</comment>
<name>A0A8X6QTD3_NEPPI</name>
<dbReference type="SMART" id="SM00408">
    <property type="entry name" value="IGc2"/>
    <property type="match status" value="1"/>
</dbReference>
<dbReference type="InterPro" id="IPR036179">
    <property type="entry name" value="Ig-like_dom_sf"/>
</dbReference>
<dbReference type="Gene3D" id="2.60.40.10">
    <property type="entry name" value="Immunoglobulins"/>
    <property type="match status" value="1"/>
</dbReference>
<dbReference type="PROSITE" id="PS50835">
    <property type="entry name" value="IG_LIKE"/>
    <property type="match status" value="1"/>
</dbReference>
<keyword evidence="3" id="KW-1185">Reference proteome</keyword>
<feature type="domain" description="Ig-like" evidence="1">
    <location>
        <begin position="40"/>
        <end position="134"/>
    </location>
</feature>
<dbReference type="GO" id="GO:0032589">
    <property type="term" value="C:neuron projection membrane"/>
    <property type="evidence" value="ECO:0007669"/>
    <property type="project" value="TreeGrafter"/>
</dbReference>
<dbReference type="PANTHER" id="PTHR23279:SF36">
    <property type="entry name" value="DEFECTIVE PROBOSCIS EXTENSION RESPONSE 9, ISOFORM A"/>
    <property type="match status" value="1"/>
</dbReference>
<dbReference type="OrthoDB" id="10012075at2759"/>
<dbReference type="EMBL" id="BMAW01132259">
    <property type="protein sequence ID" value="GFU42754.1"/>
    <property type="molecule type" value="Genomic_DNA"/>
</dbReference>
<accession>A0A8X6QTD3</accession>
<sequence length="147" mass="17016">MVNIASENIMIEDIQNSSSVTLQENAIPFTSNQQTIAPEPTFAEPIPNITVTAGRNVSLPCIVDNLQKYRVAWIHKNRYTLLTLQDRVITRSSRYKVSHNSQRTWWLHITNVQERDRGEYMCQINTEQMMKQVGFLEVVGKISILYF</sequence>
<dbReference type="PANTHER" id="PTHR23279">
    <property type="entry name" value="DEFECTIVE PROBOSCIS EXTENSION RESPONSE DPR -RELATED"/>
    <property type="match status" value="1"/>
</dbReference>
<organism evidence="2 3">
    <name type="scientific">Nephila pilipes</name>
    <name type="common">Giant wood spider</name>
    <name type="synonym">Nephila maculata</name>
    <dbReference type="NCBI Taxonomy" id="299642"/>
    <lineage>
        <taxon>Eukaryota</taxon>
        <taxon>Metazoa</taxon>
        <taxon>Ecdysozoa</taxon>
        <taxon>Arthropoda</taxon>
        <taxon>Chelicerata</taxon>
        <taxon>Arachnida</taxon>
        <taxon>Araneae</taxon>
        <taxon>Araneomorphae</taxon>
        <taxon>Entelegynae</taxon>
        <taxon>Araneoidea</taxon>
        <taxon>Nephilidae</taxon>
        <taxon>Nephila</taxon>
    </lineage>
</organism>
<dbReference type="InterPro" id="IPR003598">
    <property type="entry name" value="Ig_sub2"/>
</dbReference>
<dbReference type="InterPro" id="IPR007110">
    <property type="entry name" value="Ig-like_dom"/>
</dbReference>
<proteinExistence type="predicted"/>
<dbReference type="InterPro" id="IPR003599">
    <property type="entry name" value="Ig_sub"/>
</dbReference>
<dbReference type="SMART" id="SM00409">
    <property type="entry name" value="IG"/>
    <property type="match status" value="1"/>
</dbReference>
<evidence type="ECO:0000313" key="2">
    <source>
        <dbReference type="EMBL" id="GFU42754.1"/>
    </source>
</evidence>
<dbReference type="AlphaFoldDB" id="A0A8X6QTD3"/>
<dbReference type="InterPro" id="IPR037448">
    <property type="entry name" value="Zig-8"/>
</dbReference>